<dbReference type="EMBL" id="VCHE01000018">
    <property type="protein sequence ID" value="KAB2577253.1"/>
    <property type="molecule type" value="Genomic_DNA"/>
</dbReference>
<evidence type="ECO:0000313" key="3">
    <source>
        <dbReference type="Proteomes" id="UP000325902"/>
    </source>
</evidence>
<comment type="caution">
    <text evidence="2">The sequence shown here is derived from an EMBL/GenBank/DDBJ whole genome shotgun (WGS) entry which is preliminary data.</text>
</comment>
<protein>
    <submittedName>
        <fullName evidence="2">Uncharacterized protein</fullName>
    </submittedName>
</protein>
<sequence length="312" mass="33351">MTTPQDNTIFFVGMGPAPSSPSTIIVFTPSSTTTNNNQSAGPTTTGGPVYTPAASSLSTTTTSRKRKLAAAFGDDKQYRPTSWPGANAPAAAAAATATTAVAVAAAAAQEGFPLPKRRRRHAHARARPSARPTSAASCFADVDEAARGGPLGFARLMAGLPGGFEGHRSRTRGPDGGSGVVLGVVRGLPGAPPAVGPAGGLVFRMWPGREIRLGERGRRTGGVPAPLEWLVRERERRERVEREADEFLAGLEALEEGGRREEEGEEGEGEENWEWVGEWREETVAEGERMRREWERVRELVPNWAEALAAYR</sequence>
<name>A0A5N5DHA6_9PEZI</name>
<reference evidence="2 3" key="1">
    <citation type="journal article" date="2019" name="Sci. Rep.">
        <title>A multi-omics analysis of the grapevine pathogen Lasiodiplodia theobromae reveals that temperature affects the expression of virulence- and pathogenicity-related genes.</title>
        <authorList>
            <person name="Felix C."/>
            <person name="Meneses R."/>
            <person name="Goncalves M.F.M."/>
            <person name="Tilleman L."/>
            <person name="Duarte A.S."/>
            <person name="Jorrin-Novo J.V."/>
            <person name="Van de Peer Y."/>
            <person name="Deforce D."/>
            <person name="Van Nieuwerburgh F."/>
            <person name="Esteves A.C."/>
            <person name="Alves A."/>
        </authorList>
    </citation>
    <scope>NUCLEOTIDE SEQUENCE [LARGE SCALE GENOMIC DNA]</scope>
    <source>
        <strain evidence="2 3">LA-SOL3</strain>
    </source>
</reference>
<proteinExistence type="predicted"/>
<evidence type="ECO:0000256" key="1">
    <source>
        <dbReference type="SAM" id="MobiDB-lite"/>
    </source>
</evidence>
<accession>A0A5N5DHA6</accession>
<keyword evidence="3" id="KW-1185">Reference proteome</keyword>
<feature type="region of interest" description="Disordered" evidence="1">
    <location>
        <begin position="30"/>
        <end position="62"/>
    </location>
</feature>
<organism evidence="2 3">
    <name type="scientific">Lasiodiplodia theobromae</name>
    <dbReference type="NCBI Taxonomy" id="45133"/>
    <lineage>
        <taxon>Eukaryota</taxon>
        <taxon>Fungi</taxon>
        <taxon>Dikarya</taxon>
        <taxon>Ascomycota</taxon>
        <taxon>Pezizomycotina</taxon>
        <taxon>Dothideomycetes</taxon>
        <taxon>Dothideomycetes incertae sedis</taxon>
        <taxon>Botryosphaeriales</taxon>
        <taxon>Botryosphaeriaceae</taxon>
        <taxon>Lasiodiplodia</taxon>
    </lineage>
</organism>
<feature type="compositionally biased region" description="Acidic residues" evidence="1">
    <location>
        <begin position="263"/>
        <end position="273"/>
    </location>
</feature>
<gene>
    <name evidence="2" type="ORF">DBV05_g4145</name>
</gene>
<evidence type="ECO:0000313" key="2">
    <source>
        <dbReference type="EMBL" id="KAB2577253.1"/>
    </source>
</evidence>
<dbReference type="Proteomes" id="UP000325902">
    <property type="component" value="Unassembled WGS sequence"/>
</dbReference>
<dbReference type="AlphaFoldDB" id="A0A5N5DHA6"/>
<feature type="region of interest" description="Disordered" evidence="1">
    <location>
        <begin position="254"/>
        <end position="273"/>
    </location>
</feature>